<reference evidence="1" key="1">
    <citation type="journal article" name="BMC Genomics">
        <title>Long-read sequencing and de novo genome assembly of marine medaka (Oryzias melastigma).</title>
        <authorList>
            <person name="Liang P."/>
            <person name="Saqib H.S.A."/>
            <person name="Ni X."/>
            <person name="Shen Y."/>
        </authorList>
    </citation>
    <scope>NUCLEOTIDE SEQUENCE</scope>
    <source>
        <strain evidence="1">Bigg-433</strain>
    </source>
</reference>
<sequence>MGCTCVRRERKIVAHRSDSCLNDYQHIKSDINDTKCMLQNRQTDTESLPGAAAMEMSIQEEFCTGKGVPREPCAHMSSIPASRRDLTLSIYPPAYCRRHPGSQLHTVCSSSGGGSSPVQFEAKGERGMRLHCSHLVHHGR</sequence>
<gene>
    <name evidence="1" type="ORF">FQA47_017762</name>
</gene>
<evidence type="ECO:0000313" key="2">
    <source>
        <dbReference type="Proteomes" id="UP000646548"/>
    </source>
</evidence>
<protein>
    <submittedName>
        <fullName evidence="1">Uncharacterized protein</fullName>
    </submittedName>
</protein>
<accession>A0A834BT51</accession>
<proteinExistence type="predicted"/>
<dbReference type="Proteomes" id="UP000646548">
    <property type="component" value="Unassembled WGS sequence"/>
</dbReference>
<organism evidence="1 2">
    <name type="scientific">Oryzias melastigma</name>
    <name type="common">Marine medaka</name>
    <dbReference type="NCBI Taxonomy" id="30732"/>
    <lineage>
        <taxon>Eukaryota</taxon>
        <taxon>Metazoa</taxon>
        <taxon>Chordata</taxon>
        <taxon>Craniata</taxon>
        <taxon>Vertebrata</taxon>
        <taxon>Euteleostomi</taxon>
        <taxon>Actinopterygii</taxon>
        <taxon>Neopterygii</taxon>
        <taxon>Teleostei</taxon>
        <taxon>Neoteleostei</taxon>
        <taxon>Acanthomorphata</taxon>
        <taxon>Ovalentaria</taxon>
        <taxon>Atherinomorphae</taxon>
        <taxon>Beloniformes</taxon>
        <taxon>Adrianichthyidae</taxon>
        <taxon>Oryziinae</taxon>
        <taxon>Oryzias</taxon>
    </lineage>
</organism>
<evidence type="ECO:0000313" key="1">
    <source>
        <dbReference type="EMBL" id="KAF6719557.1"/>
    </source>
</evidence>
<dbReference type="EMBL" id="WKFB01000598">
    <property type="protein sequence ID" value="KAF6719557.1"/>
    <property type="molecule type" value="Genomic_DNA"/>
</dbReference>
<comment type="caution">
    <text evidence="1">The sequence shown here is derived from an EMBL/GenBank/DDBJ whole genome shotgun (WGS) entry which is preliminary data.</text>
</comment>
<name>A0A834BT51_ORYME</name>
<dbReference type="AlphaFoldDB" id="A0A834BT51"/>